<proteinExistence type="predicted"/>
<evidence type="ECO:0000313" key="4">
    <source>
        <dbReference type="EMBL" id="UWX74306.1"/>
    </source>
</evidence>
<protein>
    <submittedName>
        <fullName evidence="4">Fatty acid desaturase</fullName>
        <ecNumber evidence="4">1.14.19.-</ecNumber>
    </submittedName>
</protein>
<dbReference type="EMBL" id="CP104215">
    <property type="protein sequence ID" value="UWX74306.1"/>
    <property type="molecule type" value="Genomic_DNA"/>
</dbReference>
<gene>
    <name evidence="4" type="ORF">NYZ96_22520</name>
</gene>
<dbReference type="EC" id="1.14.19.-" evidence="4"/>
<reference evidence="4" key="1">
    <citation type="submission" date="2022-09" db="EMBL/GenBank/DDBJ databases">
        <title>Genomic of Burkholderia gladioli.</title>
        <authorList>
            <person name="Wu H."/>
        </authorList>
    </citation>
    <scope>NUCLEOTIDE SEQUENCE</scope>
    <source>
        <strain evidence="4">ZN-S4</strain>
    </source>
</reference>
<keyword evidence="2" id="KW-1133">Transmembrane helix</keyword>
<dbReference type="Proteomes" id="UP001059745">
    <property type="component" value="Chromosome 2"/>
</dbReference>
<evidence type="ECO:0000259" key="3">
    <source>
        <dbReference type="Pfam" id="PF00487"/>
    </source>
</evidence>
<feature type="transmembrane region" description="Helical" evidence="2">
    <location>
        <begin position="183"/>
        <end position="208"/>
    </location>
</feature>
<dbReference type="AlphaFoldDB" id="A0AB38U2T1"/>
<accession>A0AB38U2T1</accession>
<dbReference type="PANTHER" id="PTHR19353:SF19">
    <property type="entry name" value="DELTA(5) FATTY ACID DESATURASE C-RELATED"/>
    <property type="match status" value="1"/>
</dbReference>
<sequence length="329" mass="36844">MSVLSPFASRAQALAEMKSRPSGVSFGLKLAVYLMLIAHGVWFALSTWWPCQAIGVTTIGLMFAHGVELQHQALHQQGFRSRRLNTLFGVLVGLPMLVSFHAYQDSHLRHHRLLGTPENREYFDYGDQYGSHPLVGLGRWIWRLSMAPHYLQVLRNFGRLWMPGASFNENPAVSKAIRRDHAIMLAVIAALCLVSALLHSWLAAWIWLASLAAASPVHALVEMPEHYRCELDSTDPCRNTRTIASNAFMTWFTNGNNYHVEHHMMPGLPIERLHDLHGVIAPRIRYYHRSYRDFYGALLRGRLAPPDSGGDTAGGDTMPGEGETARASA</sequence>
<dbReference type="GO" id="GO:0008610">
    <property type="term" value="P:lipid biosynthetic process"/>
    <property type="evidence" value="ECO:0007669"/>
    <property type="project" value="UniProtKB-ARBA"/>
</dbReference>
<dbReference type="InterPro" id="IPR005804">
    <property type="entry name" value="FA_desaturase_dom"/>
</dbReference>
<evidence type="ECO:0000313" key="5">
    <source>
        <dbReference type="Proteomes" id="UP001059745"/>
    </source>
</evidence>
<dbReference type="Pfam" id="PF00487">
    <property type="entry name" value="FA_desaturase"/>
    <property type="match status" value="1"/>
</dbReference>
<organism evidence="4 5">
    <name type="scientific">Burkholderia gladioli</name>
    <name type="common">Pseudomonas marginata</name>
    <name type="synonym">Phytomonas marginata</name>
    <dbReference type="NCBI Taxonomy" id="28095"/>
    <lineage>
        <taxon>Bacteria</taxon>
        <taxon>Pseudomonadati</taxon>
        <taxon>Pseudomonadota</taxon>
        <taxon>Betaproteobacteria</taxon>
        <taxon>Burkholderiales</taxon>
        <taxon>Burkholderiaceae</taxon>
        <taxon>Burkholderia</taxon>
    </lineage>
</organism>
<dbReference type="GO" id="GO:0016717">
    <property type="term" value="F:oxidoreductase activity, acting on paired donors, with oxidation of a pair of donors resulting in the reduction of molecular oxygen to two molecules of water"/>
    <property type="evidence" value="ECO:0007669"/>
    <property type="project" value="TreeGrafter"/>
</dbReference>
<feature type="region of interest" description="Disordered" evidence="1">
    <location>
        <begin position="306"/>
        <end position="329"/>
    </location>
</feature>
<evidence type="ECO:0000256" key="1">
    <source>
        <dbReference type="SAM" id="MobiDB-lite"/>
    </source>
</evidence>
<keyword evidence="4" id="KW-0560">Oxidoreductase</keyword>
<keyword evidence="2" id="KW-0472">Membrane</keyword>
<name>A0AB38U2T1_BURGA</name>
<feature type="transmembrane region" description="Helical" evidence="2">
    <location>
        <begin position="26"/>
        <end position="45"/>
    </location>
</feature>
<dbReference type="InterPro" id="IPR012171">
    <property type="entry name" value="Fatty_acid_desaturase"/>
</dbReference>
<dbReference type="GO" id="GO:0016020">
    <property type="term" value="C:membrane"/>
    <property type="evidence" value="ECO:0007669"/>
    <property type="project" value="TreeGrafter"/>
</dbReference>
<keyword evidence="2" id="KW-0812">Transmembrane</keyword>
<feature type="domain" description="Fatty acid desaturase" evidence="3">
    <location>
        <begin position="48"/>
        <end position="294"/>
    </location>
</feature>
<dbReference type="PANTHER" id="PTHR19353">
    <property type="entry name" value="FATTY ACID DESATURASE 2"/>
    <property type="match status" value="1"/>
</dbReference>
<evidence type="ECO:0000256" key="2">
    <source>
        <dbReference type="SAM" id="Phobius"/>
    </source>
</evidence>
<feature type="transmembrane region" description="Helical" evidence="2">
    <location>
        <begin position="84"/>
        <end position="103"/>
    </location>
</feature>